<dbReference type="PROSITE" id="PS50928">
    <property type="entry name" value="ABC_TM1"/>
    <property type="match status" value="1"/>
</dbReference>
<dbReference type="EMBL" id="JAGTPX010000004">
    <property type="protein sequence ID" value="MBR8669148.1"/>
    <property type="molecule type" value="Genomic_DNA"/>
</dbReference>
<dbReference type="CDD" id="cd06261">
    <property type="entry name" value="TM_PBP2"/>
    <property type="match status" value="1"/>
</dbReference>
<keyword evidence="4 7" id="KW-0812">Transmembrane</keyword>
<comment type="similarity">
    <text evidence="7">Belongs to the binding-protein-dependent transport system permease family.</text>
</comment>
<gene>
    <name evidence="9" type="ORF">KD144_06295</name>
</gene>
<dbReference type="SUPFAM" id="SSF161098">
    <property type="entry name" value="MetI-like"/>
    <property type="match status" value="1"/>
</dbReference>
<comment type="subcellular location">
    <subcellularLocation>
        <location evidence="1 7">Cell membrane</location>
        <topology evidence="1 7">Multi-pass membrane protein</topology>
    </subcellularLocation>
</comment>
<evidence type="ECO:0000256" key="2">
    <source>
        <dbReference type="ARBA" id="ARBA00022448"/>
    </source>
</evidence>
<keyword evidence="3" id="KW-1003">Cell membrane</keyword>
<evidence type="ECO:0000256" key="3">
    <source>
        <dbReference type="ARBA" id="ARBA00022475"/>
    </source>
</evidence>
<keyword evidence="2 7" id="KW-0813">Transport</keyword>
<name>A0A941JKT8_NIACI</name>
<dbReference type="Pfam" id="PF19300">
    <property type="entry name" value="BPD_transp_1_N"/>
    <property type="match status" value="1"/>
</dbReference>
<evidence type="ECO:0000256" key="7">
    <source>
        <dbReference type="RuleBase" id="RU363032"/>
    </source>
</evidence>
<evidence type="ECO:0000313" key="9">
    <source>
        <dbReference type="EMBL" id="MBR8669148.1"/>
    </source>
</evidence>
<proteinExistence type="inferred from homology"/>
<dbReference type="InterPro" id="IPR000515">
    <property type="entry name" value="MetI-like"/>
</dbReference>
<evidence type="ECO:0000256" key="4">
    <source>
        <dbReference type="ARBA" id="ARBA00022692"/>
    </source>
</evidence>
<evidence type="ECO:0000256" key="5">
    <source>
        <dbReference type="ARBA" id="ARBA00022989"/>
    </source>
</evidence>
<organism evidence="9">
    <name type="scientific">Niallia circulans</name>
    <name type="common">Bacillus circulans</name>
    <dbReference type="NCBI Taxonomy" id="1397"/>
    <lineage>
        <taxon>Bacteria</taxon>
        <taxon>Bacillati</taxon>
        <taxon>Bacillota</taxon>
        <taxon>Bacilli</taxon>
        <taxon>Bacillales</taxon>
        <taxon>Bacillaceae</taxon>
        <taxon>Niallia</taxon>
    </lineage>
</organism>
<keyword evidence="6 7" id="KW-0472">Membrane</keyword>
<feature type="transmembrane region" description="Helical" evidence="7">
    <location>
        <begin position="133"/>
        <end position="153"/>
    </location>
</feature>
<dbReference type="GO" id="GO:0055085">
    <property type="term" value="P:transmembrane transport"/>
    <property type="evidence" value="ECO:0007669"/>
    <property type="project" value="InterPro"/>
</dbReference>
<keyword evidence="5 7" id="KW-1133">Transmembrane helix</keyword>
<dbReference type="AlphaFoldDB" id="A0A941JKT8"/>
<dbReference type="InterPro" id="IPR035906">
    <property type="entry name" value="MetI-like_sf"/>
</dbReference>
<dbReference type="Pfam" id="PF00528">
    <property type="entry name" value="BPD_transp_1"/>
    <property type="match status" value="1"/>
</dbReference>
<dbReference type="PANTHER" id="PTHR43163:SF6">
    <property type="entry name" value="DIPEPTIDE TRANSPORT SYSTEM PERMEASE PROTEIN DPPB-RELATED"/>
    <property type="match status" value="1"/>
</dbReference>
<feature type="transmembrane region" description="Helical" evidence="7">
    <location>
        <begin position="173"/>
        <end position="191"/>
    </location>
</feature>
<protein>
    <submittedName>
        <fullName evidence="9">ABC transporter permease</fullName>
    </submittedName>
</protein>
<feature type="transmembrane region" description="Helical" evidence="7">
    <location>
        <begin position="7"/>
        <end position="29"/>
    </location>
</feature>
<dbReference type="Gene3D" id="1.10.3720.10">
    <property type="entry name" value="MetI-like"/>
    <property type="match status" value="1"/>
</dbReference>
<accession>A0A941JKT8</accession>
<feature type="transmembrane region" description="Helical" evidence="7">
    <location>
        <begin position="272"/>
        <end position="293"/>
    </location>
</feature>
<evidence type="ECO:0000259" key="8">
    <source>
        <dbReference type="PROSITE" id="PS50928"/>
    </source>
</evidence>
<dbReference type="RefSeq" id="WP_212117885.1">
    <property type="nucleotide sequence ID" value="NZ_JAGTPX020000004.1"/>
</dbReference>
<dbReference type="PANTHER" id="PTHR43163">
    <property type="entry name" value="DIPEPTIDE TRANSPORT SYSTEM PERMEASE PROTEIN DPPB-RELATED"/>
    <property type="match status" value="1"/>
</dbReference>
<feature type="transmembrane region" description="Helical" evidence="7">
    <location>
        <begin position="230"/>
        <end position="252"/>
    </location>
</feature>
<comment type="caution">
    <text evidence="9">The sequence shown here is derived from an EMBL/GenBank/DDBJ whole genome shotgun (WGS) entry which is preliminary data.</text>
</comment>
<evidence type="ECO:0000256" key="1">
    <source>
        <dbReference type="ARBA" id="ARBA00004651"/>
    </source>
</evidence>
<feature type="transmembrane region" description="Helical" evidence="7">
    <location>
        <begin position="98"/>
        <end position="121"/>
    </location>
</feature>
<feature type="domain" description="ABC transmembrane type-1" evidence="8">
    <location>
        <begin position="94"/>
        <end position="295"/>
    </location>
</feature>
<evidence type="ECO:0000256" key="6">
    <source>
        <dbReference type="ARBA" id="ARBA00023136"/>
    </source>
</evidence>
<sequence>MRYVAKRFLTMLVTLWIIITITFIIMHFIPGDPFASDAKSLPEEIVQNMRAKYNLDKPLPVQYFLYLKDLVMFDLGPSIQSKTRDVNTLIAEGFGPSALLGIQSLLIAIVVGVALGVLAALNHNRILDYFSMFIAIIGISVPSFIFAPLLIKYFGVEWGILPVASWGTWSHSVLPTIALAVSPIAVITRFVRTSMLDVFNENYMRTAEAKGLSTFEVVVKHGIRNALVPVLSFIGPLFAAVITGTFVVEKIFAIPGIGKYFVDSIFNRDYPVILGTTIFYSFILILTLFLIDLSYKLIDPRIKLNSGGDS</sequence>
<dbReference type="InterPro" id="IPR045621">
    <property type="entry name" value="BPD_transp_1_N"/>
</dbReference>
<dbReference type="GO" id="GO:0005886">
    <property type="term" value="C:plasma membrane"/>
    <property type="evidence" value="ECO:0007669"/>
    <property type="project" value="UniProtKB-SubCell"/>
</dbReference>
<reference evidence="9" key="1">
    <citation type="submission" date="2021-04" db="EMBL/GenBank/DDBJ databases">
        <title>Genomic analysis of electroactive and textile dye degrading Bacillus circulans strain: DC10 isolated from constructed wetland-microbial fuel cells treating textile dye wastewaters.</title>
        <authorList>
            <person name="Patel D.U."/>
            <person name="Desai C.R."/>
        </authorList>
    </citation>
    <scope>NUCLEOTIDE SEQUENCE</scope>
    <source>
        <strain evidence="9">DC10</strain>
    </source>
</reference>